<organism evidence="15 16">
    <name type="scientific">Renibacterium salmoninarum (strain ATCC 33209 / DSM 20767 / JCM 11484 / NBRC 15589 / NCIMB 2235)</name>
    <dbReference type="NCBI Taxonomy" id="288705"/>
    <lineage>
        <taxon>Bacteria</taxon>
        <taxon>Bacillati</taxon>
        <taxon>Actinomycetota</taxon>
        <taxon>Actinomycetes</taxon>
        <taxon>Micrococcales</taxon>
        <taxon>Micrococcaceae</taxon>
        <taxon>Renibacterium</taxon>
    </lineage>
</organism>
<evidence type="ECO:0000313" key="16">
    <source>
        <dbReference type="Proteomes" id="UP000002007"/>
    </source>
</evidence>
<dbReference type="HOGENOM" id="CLU_036138_6_0_11"/>
<evidence type="ECO:0000256" key="2">
    <source>
        <dbReference type="ARBA" id="ARBA00010527"/>
    </source>
</evidence>
<evidence type="ECO:0000256" key="8">
    <source>
        <dbReference type="ARBA" id="ARBA00026028"/>
    </source>
</evidence>
<dbReference type="GO" id="GO:0005886">
    <property type="term" value="C:plasma membrane"/>
    <property type="evidence" value="ECO:0007669"/>
    <property type="project" value="TreeGrafter"/>
</dbReference>
<name>A9WPP2_RENSM</name>
<keyword evidence="5 13" id="KW-1133">Transmembrane helix</keyword>
<keyword evidence="4 12" id="KW-0812">Transmembrane</keyword>
<dbReference type="Pfam" id="PF02096">
    <property type="entry name" value="60KD_IMP"/>
    <property type="match status" value="1"/>
</dbReference>
<feature type="transmembrane region" description="Helical" evidence="13">
    <location>
        <begin position="234"/>
        <end position="255"/>
    </location>
</feature>
<keyword evidence="16" id="KW-1185">Reference proteome</keyword>
<gene>
    <name evidence="15" type="ordered locus">RSal33209_1263</name>
</gene>
<dbReference type="InterPro" id="IPR028055">
    <property type="entry name" value="YidC/Oxa/ALB_C"/>
</dbReference>
<dbReference type="eggNOG" id="COG0706">
    <property type="taxonomic scope" value="Bacteria"/>
</dbReference>
<evidence type="ECO:0000256" key="7">
    <source>
        <dbReference type="ARBA" id="ARBA00025034"/>
    </source>
</evidence>
<evidence type="ECO:0000256" key="1">
    <source>
        <dbReference type="ARBA" id="ARBA00004141"/>
    </source>
</evidence>
<feature type="domain" description="Membrane insertase YidC/Oxa/ALB C-terminal" evidence="14">
    <location>
        <begin position="62"/>
        <end position="269"/>
    </location>
</feature>
<dbReference type="Proteomes" id="UP000002007">
    <property type="component" value="Chromosome"/>
</dbReference>
<evidence type="ECO:0000256" key="13">
    <source>
        <dbReference type="SAM" id="Phobius"/>
    </source>
</evidence>
<feature type="transmembrane region" description="Helical" evidence="13">
    <location>
        <begin position="173"/>
        <end position="200"/>
    </location>
</feature>
<comment type="subunit">
    <text evidence="8">Interacts with the Sec translocase complex via SecD. Specifically interacts with transmembrane segments of nascent integral membrane proteins during membrane integration.</text>
</comment>
<dbReference type="EMBL" id="CP000910">
    <property type="protein sequence ID" value="ABY23000.1"/>
    <property type="molecule type" value="Genomic_DNA"/>
</dbReference>
<dbReference type="PANTHER" id="PTHR12428">
    <property type="entry name" value="OXA1"/>
    <property type="match status" value="1"/>
</dbReference>
<keyword evidence="6 13" id="KW-0472">Membrane</keyword>
<comment type="similarity">
    <text evidence="2">Belongs to the OXA1/ALB3/YidC family. Type 1 subfamily.</text>
</comment>
<dbReference type="NCBIfam" id="TIGR03592">
    <property type="entry name" value="yidC_oxa1_cterm"/>
    <property type="match status" value="1"/>
</dbReference>
<feature type="transmembrane region" description="Helical" evidence="13">
    <location>
        <begin position="124"/>
        <end position="153"/>
    </location>
</feature>
<comment type="subcellular location">
    <subcellularLocation>
        <location evidence="1 12">Membrane</location>
        <topology evidence="1 12">Multi-pass membrane protein</topology>
    </subcellularLocation>
</comment>
<protein>
    <recommendedName>
        <fullName evidence="3">Membrane protein insertase YidC</fullName>
    </recommendedName>
    <alternativeName>
        <fullName evidence="11">Foldase YidC</fullName>
    </alternativeName>
    <alternativeName>
        <fullName evidence="10">Membrane integrase YidC</fullName>
    </alternativeName>
    <alternativeName>
        <fullName evidence="9">Membrane protein YidC</fullName>
    </alternativeName>
</protein>
<evidence type="ECO:0000256" key="5">
    <source>
        <dbReference type="ARBA" id="ARBA00022989"/>
    </source>
</evidence>
<comment type="function">
    <text evidence="7">Required for the insertion and/or proper folding and/or complex formation of integral membrane proteins into the membrane. Involved in integration of membrane proteins that insert both dependently and independently of the Sec translocase complex, as well as at least some lipoproteins. Aids folding of multispanning membrane proteins.</text>
</comment>
<dbReference type="GO" id="GO:0032977">
    <property type="term" value="F:membrane insertase activity"/>
    <property type="evidence" value="ECO:0007669"/>
    <property type="project" value="InterPro"/>
</dbReference>
<feature type="transmembrane region" description="Helical" evidence="13">
    <location>
        <begin position="46"/>
        <end position="72"/>
    </location>
</feature>
<proteinExistence type="inferred from homology"/>
<dbReference type="STRING" id="288705.RSal33209_1263"/>
<dbReference type="KEGG" id="rsa:RSal33209_1263"/>
<reference evidence="16" key="1">
    <citation type="journal article" date="2008" name="J. Bacteriol.">
        <title>Genome sequence of the fish pathogen Renibacterium salmoninarum suggests reductive evolution away from an environmental Arthrobacter ancestor.</title>
        <authorList>
            <person name="Wiens G.D."/>
            <person name="Rockey D.D."/>
            <person name="Wu Z."/>
            <person name="Chang J."/>
            <person name="Levy R."/>
            <person name="Crane S."/>
            <person name="Chen D.S."/>
            <person name="Capri G.R."/>
            <person name="Burnett J.R."/>
            <person name="Sudheesh P.S."/>
            <person name="Schipma M.J."/>
            <person name="Burd H."/>
            <person name="Bhattacharyya A."/>
            <person name="Rhodes L.D."/>
            <person name="Kaul R."/>
            <person name="Strom M.S."/>
        </authorList>
    </citation>
    <scope>NUCLEOTIDE SEQUENCE [LARGE SCALE GENOMIC DNA]</scope>
    <source>
        <strain evidence="16">ATCC 33209 / DSM 20767 / JCM 11484 / NBRC 15589 / NCIMB 2235</strain>
    </source>
</reference>
<evidence type="ECO:0000313" key="15">
    <source>
        <dbReference type="EMBL" id="ABY23000.1"/>
    </source>
</evidence>
<evidence type="ECO:0000256" key="4">
    <source>
        <dbReference type="ARBA" id="ARBA00022692"/>
    </source>
</evidence>
<dbReference type="InterPro" id="IPR001708">
    <property type="entry name" value="YidC/ALB3/OXA1/COX18"/>
</dbReference>
<dbReference type="GO" id="GO:0051205">
    <property type="term" value="P:protein insertion into membrane"/>
    <property type="evidence" value="ECO:0007669"/>
    <property type="project" value="TreeGrafter"/>
</dbReference>
<evidence type="ECO:0000256" key="6">
    <source>
        <dbReference type="ARBA" id="ARBA00023136"/>
    </source>
</evidence>
<evidence type="ECO:0000256" key="12">
    <source>
        <dbReference type="RuleBase" id="RU003945"/>
    </source>
</evidence>
<accession>A9WPP2</accession>
<evidence type="ECO:0000259" key="14">
    <source>
        <dbReference type="Pfam" id="PF02096"/>
    </source>
</evidence>
<sequence length="283" mass="29941">MAAALFPALTLLWLAARQPFFSEDIMNIYAFPPLAWALEIGYQFLHWLASVLEPFAGAASAGLAIIALTILVRTVLIPAGLSQVSGEIGRARIAPQLKEIQRKHAKNPQLLSEKTMALYKSEGVSMFAGIGPALLQAPVLMVVYGLFILAQIGGHANTLLDQVFGGAPLGQSVVHLVSTGSMLPAGWVYAGVVAVILAVAEYNRSRALRLNAAGQDPSATQPAGTGTLARILPWLSYITAVTALFFPLAAALYLMTTTVWTAVERAIMRRALGGSPAPQLSPA</sequence>
<evidence type="ECO:0000256" key="9">
    <source>
        <dbReference type="ARBA" id="ARBA00031538"/>
    </source>
</evidence>
<evidence type="ECO:0000256" key="11">
    <source>
        <dbReference type="ARBA" id="ARBA00033342"/>
    </source>
</evidence>
<dbReference type="PANTHER" id="PTHR12428:SF65">
    <property type="entry name" value="CYTOCHROME C OXIDASE ASSEMBLY PROTEIN COX18, MITOCHONDRIAL"/>
    <property type="match status" value="1"/>
</dbReference>
<evidence type="ECO:0000256" key="3">
    <source>
        <dbReference type="ARBA" id="ARBA00015325"/>
    </source>
</evidence>
<dbReference type="AlphaFoldDB" id="A9WPP2"/>
<evidence type="ECO:0000256" key="10">
    <source>
        <dbReference type="ARBA" id="ARBA00033245"/>
    </source>
</evidence>